<dbReference type="Gene3D" id="6.10.250.3150">
    <property type="match status" value="1"/>
</dbReference>
<accession>A0A1I6PN54</accession>
<protein>
    <submittedName>
        <fullName evidence="5">Septal ring factor EnvC, activator of murein hydrolases AmiA and AmiB</fullName>
    </submittedName>
</protein>
<evidence type="ECO:0000259" key="4">
    <source>
        <dbReference type="Pfam" id="PF01551"/>
    </source>
</evidence>
<evidence type="ECO:0000256" key="1">
    <source>
        <dbReference type="ARBA" id="ARBA00022729"/>
    </source>
</evidence>
<dbReference type="AlphaFoldDB" id="A0A1I6PN54"/>
<sequence>MQFKIYFPIIIFALFFSATMHSQNSKRQQLEARRTQIQKDIVYINALLSNTKRKESNLLSDVKDLKHKIKVREELISVITSESNELNNEIYVKQLEINKNKRDLETLKKDYADMIFKSYQSKSQNSRIMFLLSSENFFQAYKRFQYMKQYTSFRKMQGEEILEKTTKLQALTDSLKIKKDQKTALLNEKKKEQTVIEKERKEQEKLLSQVKEKEGNYKRQIQKFQKEEERIDAQIERLIREAIAASNKKAEGTSTKTTTGTSSKATFTLTAEAKELASKFTSNKGSLPWPVEKGYVSTYYGKQPHPIVSSATIQSNGVRITTEAGSKARAVFEGTVLAIQVMSGNQKAVLIQHGNYITVYKNLENVYVSTGDKVSTKQEIGTIFTDRITGKTILGFILSKNTDTENPASWIYKM</sequence>
<dbReference type="RefSeq" id="WP_090223710.1">
    <property type="nucleotide sequence ID" value="NZ_FOZP01000002.1"/>
</dbReference>
<dbReference type="GO" id="GO:0004222">
    <property type="term" value="F:metalloendopeptidase activity"/>
    <property type="evidence" value="ECO:0007669"/>
    <property type="project" value="TreeGrafter"/>
</dbReference>
<dbReference type="Gene3D" id="2.70.70.10">
    <property type="entry name" value="Glucose Permease (Domain IIA)"/>
    <property type="match status" value="1"/>
</dbReference>
<dbReference type="InterPro" id="IPR016047">
    <property type="entry name" value="M23ase_b-sheet_dom"/>
</dbReference>
<keyword evidence="6" id="KW-1185">Reference proteome</keyword>
<dbReference type="OrthoDB" id="9815884at2"/>
<organism evidence="5 6">
    <name type="scientific">Lutibacter maritimus</name>
    <dbReference type="NCBI Taxonomy" id="593133"/>
    <lineage>
        <taxon>Bacteria</taxon>
        <taxon>Pseudomonadati</taxon>
        <taxon>Bacteroidota</taxon>
        <taxon>Flavobacteriia</taxon>
        <taxon>Flavobacteriales</taxon>
        <taxon>Flavobacteriaceae</taxon>
        <taxon>Lutibacter</taxon>
    </lineage>
</organism>
<evidence type="ECO:0000256" key="2">
    <source>
        <dbReference type="SAM" id="Coils"/>
    </source>
</evidence>
<feature type="coiled-coil region" evidence="2">
    <location>
        <begin position="168"/>
        <end position="241"/>
    </location>
</feature>
<dbReference type="EMBL" id="FOZP01000002">
    <property type="protein sequence ID" value="SFS41629.1"/>
    <property type="molecule type" value="Genomic_DNA"/>
</dbReference>
<name>A0A1I6PN54_9FLAO</name>
<dbReference type="InterPro" id="IPR050570">
    <property type="entry name" value="Cell_wall_metabolism_enzyme"/>
</dbReference>
<keyword evidence="2" id="KW-0175">Coiled coil</keyword>
<dbReference type="STRING" id="593133.SAMN04488006_1211"/>
<keyword evidence="1 3" id="KW-0732">Signal</keyword>
<feature type="chain" id="PRO_5011596084" evidence="3">
    <location>
        <begin position="23"/>
        <end position="414"/>
    </location>
</feature>
<dbReference type="PANTHER" id="PTHR21666:SF289">
    <property type="entry name" value="L-ALA--D-GLU ENDOPEPTIDASE"/>
    <property type="match status" value="1"/>
</dbReference>
<feature type="signal peptide" evidence="3">
    <location>
        <begin position="1"/>
        <end position="22"/>
    </location>
</feature>
<proteinExistence type="predicted"/>
<dbReference type="PANTHER" id="PTHR21666">
    <property type="entry name" value="PEPTIDASE-RELATED"/>
    <property type="match status" value="1"/>
</dbReference>
<gene>
    <name evidence="5" type="ORF">SAMN04488006_1211</name>
</gene>
<reference evidence="6" key="1">
    <citation type="submission" date="2016-10" db="EMBL/GenBank/DDBJ databases">
        <authorList>
            <person name="Varghese N."/>
            <person name="Submissions S."/>
        </authorList>
    </citation>
    <scope>NUCLEOTIDE SEQUENCE [LARGE SCALE GENOMIC DNA]</scope>
    <source>
        <strain evidence="6">DSM 24450</strain>
    </source>
</reference>
<evidence type="ECO:0000313" key="5">
    <source>
        <dbReference type="EMBL" id="SFS41629.1"/>
    </source>
</evidence>
<dbReference type="SUPFAM" id="SSF51261">
    <property type="entry name" value="Duplicated hybrid motif"/>
    <property type="match status" value="1"/>
</dbReference>
<dbReference type="Proteomes" id="UP000199312">
    <property type="component" value="Unassembled WGS sequence"/>
</dbReference>
<evidence type="ECO:0000256" key="3">
    <source>
        <dbReference type="SAM" id="SignalP"/>
    </source>
</evidence>
<dbReference type="Pfam" id="PF01551">
    <property type="entry name" value="Peptidase_M23"/>
    <property type="match status" value="1"/>
</dbReference>
<keyword evidence="5" id="KW-0378">Hydrolase</keyword>
<feature type="domain" description="M23ase beta-sheet core" evidence="4">
    <location>
        <begin position="315"/>
        <end position="406"/>
    </location>
</feature>
<dbReference type="InterPro" id="IPR011055">
    <property type="entry name" value="Dup_hybrid_motif"/>
</dbReference>
<evidence type="ECO:0000313" key="6">
    <source>
        <dbReference type="Proteomes" id="UP000199312"/>
    </source>
</evidence>
<dbReference type="CDD" id="cd12797">
    <property type="entry name" value="M23_peptidase"/>
    <property type="match status" value="1"/>
</dbReference>